<keyword evidence="3" id="KW-1185">Reference proteome</keyword>
<reference evidence="3" key="1">
    <citation type="journal article" date="2019" name="Int. J. Syst. Evol. Microbiol.">
        <title>The Global Catalogue of Microorganisms (GCM) 10K type strain sequencing project: providing services to taxonomists for standard genome sequencing and annotation.</title>
        <authorList>
            <consortium name="The Broad Institute Genomics Platform"/>
            <consortium name="The Broad Institute Genome Sequencing Center for Infectious Disease"/>
            <person name="Wu L."/>
            <person name="Ma J."/>
        </authorList>
    </citation>
    <scope>NUCLEOTIDE SEQUENCE [LARGE SCALE GENOMIC DNA]</scope>
    <source>
        <strain evidence="3">JCM 11650</strain>
    </source>
</reference>
<evidence type="ECO:0000259" key="1">
    <source>
        <dbReference type="PROSITE" id="PS51747"/>
    </source>
</evidence>
<dbReference type="RefSeq" id="WP_264451719.1">
    <property type="nucleotide sequence ID" value="NZ_BAAAIS010000002.1"/>
</dbReference>
<dbReference type="InterPro" id="IPR016193">
    <property type="entry name" value="Cytidine_deaminase-like"/>
</dbReference>
<comment type="caution">
    <text evidence="2">The sequence shown here is derived from an EMBL/GenBank/DDBJ whole genome shotgun (WGS) entry which is preliminary data.</text>
</comment>
<name>A0ABW4PXK7_9MICO</name>
<dbReference type="PANTHER" id="PTHR11079:SF162">
    <property type="entry name" value="RIBOFLAVIN BIOSYNTHESIS PROTEIN PYRD, CHLOROPLASTIC"/>
    <property type="match status" value="1"/>
</dbReference>
<keyword evidence="2" id="KW-0378">Hydrolase</keyword>
<proteinExistence type="predicted"/>
<dbReference type="GO" id="GO:0052717">
    <property type="term" value="F:tRNA-specific adenosine-34 deaminase activity"/>
    <property type="evidence" value="ECO:0007669"/>
    <property type="project" value="UniProtKB-EC"/>
</dbReference>
<dbReference type="EMBL" id="JBHUFL010000002">
    <property type="protein sequence ID" value="MFD1834138.1"/>
    <property type="molecule type" value="Genomic_DNA"/>
</dbReference>
<dbReference type="SUPFAM" id="SSF53927">
    <property type="entry name" value="Cytidine deaminase-like"/>
    <property type="match status" value="1"/>
</dbReference>
<protein>
    <submittedName>
        <fullName evidence="2">Nucleoside deaminase</fullName>
        <ecNumber evidence="2">3.5.4.33</ecNumber>
    </submittedName>
</protein>
<organism evidence="2 3">
    <name type="scientific">Brachybacterium rhamnosum</name>
    <dbReference type="NCBI Taxonomy" id="173361"/>
    <lineage>
        <taxon>Bacteria</taxon>
        <taxon>Bacillati</taxon>
        <taxon>Actinomycetota</taxon>
        <taxon>Actinomycetes</taxon>
        <taxon>Micrococcales</taxon>
        <taxon>Dermabacteraceae</taxon>
        <taxon>Brachybacterium</taxon>
    </lineage>
</organism>
<sequence length="221" mass="23830">MERQDHQDPQRRTARAASFGVQIPDWVEEEVAALGAAPAGDGPEARVTLMRLLNRLASRNMHEGGGGPFSALVRDPASGEIVAAGVNRVLDSGLSSMHAEVTTLSLAQERRGGWDLGAEGSPALELWVNWRPCVMCYGATMWSGVRRLVIAGEGPEVEELTGFDEGPMPEDWAGRFRERGIGVEVDVLRDEAIAVFREYRDLVSRGGATVYNARGTGLNAG</sequence>
<gene>
    <name evidence="2" type="ORF">ACFSDA_03525</name>
</gene>
<dbReference type="Pfam" id="PF00383">
    <property type="entry name" value="dCMP_cyt_deam_1"/>
    <property type="match status" value="1"/>
</dbReference>
<dbReference type="PROSITE" id="PS51747">
    <property type="entry name" value="CYT_DCMP_DEAMINASES_2"/>
    <property type="match status" value="1"/>
</dbReference>
<dbReference type="Proteomes" id="UP001597280">
    <property type="component" value="Unassembled WGS sequence"/>
</dbReference>
<feature type="domain" description="CMP/dCMP-type deaminase" evidence="1">
    <location>
        <begin position="44"/>
        <end position="176"/>
    </location>
</feature>
<accession>A0ABW4PXK7</accession>
<dbReference type="Gene3D" id="3.40.140.10">
    <property type="entry name" value="Cytidine Deaminase, domain 2"/>
    <property type="match status" value="1"/>
</dbReference>
<evidence type="ECO:0000313" key="2">
    <source>
        <dbReference type="EMBL" id="MFD1834138.1"/>
    </source>
</evidence>
<dbReference type="InterPro" id="IPR002125">
    <property type="entry name" value="CMP_dCMP_dom"/>
</dbReference>
<dbReference type="PANTHER" id="PTHR11079">
    <property type="entry name" value="CYTOSINE DEAMINASE FAMILY MEMBER"/>
    <property type="match status" value="1"/>
</dbReference>
<dbReference type="EC" id="3.5.4.33" evidence="2"/>
<dbReference type="CDD" id="cd01285">
    <property type="entry name" value="nucleoside_deaminase"/>
    <property type="match status" value="1"/>
</dbReference>
<evidence type="ECO:0000313" key="3">
    <source>
        <dbReference type="Proteomes" id="UP001597280"/>
    </source>
</evidence>